<feature type="transmembrane region" description="Helical" evidence="7">
    <location>
        <begin position="46"/>
        <end position="68"/>
    </location>
</feature>
<keyword evidence="3 7" id="KW-0997">Cell inner membrane</keyword>
<feature type="transmembrane region" description="Helical" evidence="7">
    <location>
        <begin position="88"/>
        <end position="112"/>
    </location>
</feature>
<dbReference type="PANTHER" id="PTHR33362:SF2">
    <property type="entry name" value="TRAP TRANSPORTER LARGE PERMEASE PROTEIN"/>
    <property type="match status" value="1"/>
</dbReference>
<keyword evidence="7" id="KW-0813">Transport</keyword>
<evidence type="ECO:0000256" key="1">
    <source>
        <dbReference type="ARBA" id="ARBA00004429"/>
    </source>
</evidence>
<dbReference type="NCBIfam" id="TIGR00786">
    <property type="entry name" value="dctM"/>
    <property type="match status" value="1"/>
</dbReference>
<name>A0AAW9RNQ5_9HYPH</name>
<dbReference type="GO" id="GO:0022857">
    <property type="term" value="F:transmembrane transporter activity"/>
    <property type="evidence" value="ECO:0007669"/>
    <property type="project" value="UniProtKB-UniRule"/>
</dbReference>
<feature type="transmembrane region" description="Helical" evidence="7">
    <location>
        <begin position="211"/>
        <end position="234"/>
    </location>
</feature>
<gene>
    <name evidence="9" type="ORF">V3328_03920</name>
</gene>
<keyword evidence="2" id="KW-1003">Cell membrane</keyword>
<evidence type="ECO:0000313" key="10">
    <source>
        <dbReference type="Proteomes" id="UP001378188"/>
    </source>
</evidence>
<organism evidence="9 10">
    <name type="scientific">Microbaculum marinum</name>
    <dbReference type="NCBI Taxonomy" id="1764581"/>
    <lineage>
        <taxon>Bacteria</taxon>
        <taxon>Pseudomonadati</taxon>
        <taxon>Pseudomonadota</taxon>
        <taxon>Alphaproteobacteria</taxon>
        <taxon>Hyphomicrobiales</taxon>
        <taxon>Tepidamorphaceae</taxon>
        <taxon>Microbaculum</taxon>
    </lineage>
</organism>
<comment type="subcellular location">
    <subcellularLocation>
        <location evidence="1 7">Cell inner membrane</location>
        <topology evidence="1 7">Multi-pass membrane protein</topology>
    </subcellularLocation>
</comment>
<keyword evidence="6 7" id="KW-0472">Membrane</keyword>
<evidence type="ECO:0000256" key="4">
    <source>
        <dbReference type="ARBA" id="ARBA00022692"/>
    </source>
</evidence>
<sequence>MTIVLLAVAIVLLILIGMPLGFAIITACLGVIWSTGTNPVIVAQRLFSGMDSFTLLAIPFFLLAGSLMGRGGMTTRLVEFANALVGRFAGGLAMSNVVASTFFSGISGSAVADTSMLGRIFIPAMEKEGYSRGFSVAVTAASSVVAPIIPPSIGFIVYGVITGQSIVALFLAGIIPGALFSAVALSYVFVTARRRNYPVHEPVSFAQIGVAFRRAIAAIAMPVLILVGIVSGIFTVTECSAVAVLYALVVGGLVYRELTWNGLIEALREAVQTTAVIMIIVGAAQLFAWQLAYAQIPQAAVALITSMSDNPIVFLLMINLLLLFIGTFMEANAAMVMLVPILHPAGVALGVDPVQLGVVVIVNLCLGLITPPIGLCLAVACKIADLPLEKGVRDVMPFVAIGLVVLAAISLVPALSLWLPDTVLK</sequence>
<feature type="transmembrane region" description="Helical" evidence="7">
    <location>
        <begin position="240"/>
        <end position="258"/>
    </location>
</feature>
<comment type="subunit">
    <text evidence="7">The complex comprises the extracytoplasmic solute receptor protein and the two transmembrane proteins.</text>
</comment>
<comment type="function">
    <text evidence="7">Part of the tripartite ATP-independent periplasmic (TRAP) transport system.</text>
</comment>
<dbReference type="InterPro" id="IPR010656">
    <property type="entry name" value="DctM"/>
</dbReference>
<dbReference type="Pfam" id="PF06808">
    <property type="entry name" value="DctM"/>
    <property type="match status" value="1"/>
</dbReference>
<feature type="domain" description="TRAP C4-dicarboxylate transport system permease DctM subunit" evidence="8">
    <location>
        <begin position="8"/>
        <end position="415"/>
    </location>
</feature>
<comment type="caution">
    <text evidence="9">The sequence shown here is derived from an EMBL/GenBank/DDBJ whole genome shotgun (WGS) entry which is preliminary data.</text>
</comment>
<dbReference type="RefSeq" id="WP_340328352.1">
    <property type="nucleotide sequence ID" value="NZ_JAZHOF010000002.1"/>
</dbReference>
<proteinExistence type="inferred from homology"/>
<feature type="transmembrane region" description="Helical" evidence="7">
    <location>
        <begin position="312"/>
        <end position="329"/>
    </location>
</feature>
<keyword evidence="10" id="KW-1185">Reference proteome</keyword>
<accession>A0AAW9RNQ5</accession>
<keyword evidence="5 7" id="KW-1133">Transmembrane helix</keyword>
<evidence type="ECO:0000313" key="9">
    <source>
        <dbReference type="EMBL" id="MEJ8570604.1"/>
    </source>
</evidence>
<reference evidence="9 10" key="1">
    <citation type="submission" date="2024-02" db="EMBL/GenBank/DDBJ databases">
        <title>Genome analysis and characterization of Microbaculum marinisediminis sp. nov., isolated from marine sediment.</title>
        <authorList>
            <person name="Du Z.-J."/>
            <person name="Ye Y.-Q."/>
            <person name="Zhang Z.-R."/>
            <person name="Yuan S.-M."/>
            <person name="Zhang X.-Y."/>
        </authorList>
    </citation>
    <scope>NUCLEOTIDE SEQUENCE [LARGE SCALE GENOMIC DNA]</scope>
    <source>
        <strain evidence="9 10">SDUM1044001</strain>
    </source>
</reference>
<feature type="transmembrane region" description="Helical" evidence="7">
    <location>
        <begin position="133"/>
        <end position="161"/>
    </location>
</feature>
<feature type="transmembrane region" description="Helical" evidence="7">
    <location>
        <begin position="6"/>
        <end position="34"/>
    </location>
</feature>
<dbReference type="EMBL" id="JAZHOF010000002">
    <property type="protein sequence ID" value="MEJ8570604.1"/>
    <property type="molecule type" value="Genomic_DNA"/>
</dbReference>
<feature type="transmembrane region" description="Helical" evidence="7">
    <location>
        <begin position="395"/>
        <end position="419"/>
    </location>
</feature>
<dbReference type="PIRSF" id="PIRSF006066">
    <property type="entry name" value="HI0050"/>
    <property type="match status" value="1"/>
</dbReference>
<evidence type="ECO:0000256" key="5">
    <source>
        <dbReference type="ARBA" id="ARBA00022989"/>
    </source>
</evidence>
<dbReference type="PANTHER" id="PTHR33362">
    <property type="entry name" value="SIALIC ACID TRAP TRANSPORTER PERMEASE PROTEIN SIAT-RELATED"/>
    <property type="match status" value="1"/>
</dbReference>
<evidence type="ECO:0000256" key="2">
    <source>
        <dbReference type="ARBA" id="ARBA00022475"/>
    </source>
</evidence>
<evidence type="ECO:0000256" key="3">
    <source>
        <dbReference type="ARBA" id="ARBA00022519"/>
    </source>
</evidence>
<dbReference type="GO" id="GO:0005886">
    <property type="term" value="C:plasma membrane"/>
    <property type="evidence" value="ECO:0007669"/>
    <property type="project" value="UniProtKB-SubCell"/>
</dbReference>
<dbReference type="Proteomes" id="UP001378188">
    <property type="component" value="Unassembled WGS sequence"/>
</dbReference>
<evidence type="ECO:0000259" key="8">
    <source>
        <dbReference type="Pfam" id="PF06808"/>
    </source>
</evidence>
<evidence type="ECO:0000256" key="7">
    <source>
        <dbReference type="RuleBase" id="RU369079"/>
    </source>
</evidence>
<dbReference type="InterPro" id="IPR004681">
    <property type="entry name" value="TRAP_DctM"/>
</dbReference>
<protein>
    <recommendedName>
        <fullName evidence="7">TRAP transporter large permease protein</fullName>
    </recommendedName>
</protein>
<keyword evidence="4 7" id="KW-0812">Transmembrane</keyword>
<dbReference type="AlphaFoldDB" id="A0AAW9RNQ5"/>
<feature type="transmembrane region" description="Helical" evidence="7">
    <location>
        <begin position="270"/>
        <end position="292"/>
    </location>
</feature>
<feature type="transmembrane region" description="Helical" evidence="7">
    <location>
        <begin position="167"/>
        <end position="190"/>
    </location>
</feature>
<feature type="transmembrane region" description="Helical" evidence="7">
    <location>
        <begin position="357"/>
        <end position="383"/>
    </location>
</feature>
<evidence type="ECO:0000256" key="6">
    <source>
        <dbReference type="ARBA" id="ARBA00023136"/>
    </source>
</evidence>
<comment type="similarity">
    <text evidence="7">Belongs to the TRAP transporter large permease family.</text>
</comment>